<proteinExistence type="predicted"/>
<sequence>MEFRRRGSFKEWRPKCVPCLKSFCVCLFCENYMARYGTGNWKVILKSDPDAFAERTEVDLKDKWRNMMR</sequence>
<reference evidence="2" key="1">
    <citation type="journal article" date="2023" name="G3 (Bethesda)">
        <title>Genome assembly and association tests identify interacting loci associated with vigor, precocity, and sex in interspecific pistachio rootstocks.</title>
        <authorList>
            <person name="Palmer W."/>
            <person name="Jacygrad E."/>
            <person name="Sagayaradj S."/>
            <person name="Cavanaugh K."/>
            <person name="Han R."/>
            <person name="Bertier L."/>
            <person name="Beede B."/>
            <person name="Kafkas S."/>
            <person name="Golino D."/>
            <person name="Preece J."/>
            <person name="Michelmore R."/>
        </authorList>
    </citation>
    <scope>NUCLEOTIDE SEQUENCE [LARGE SCALE GENOMIC DNA]</scope>
</reference>
<name>A0ACC0YK38_9ROSI</name>
<protein>
    <submittedName>
        <fullName evidence="1">Uncharacterized protein</fullName>
    </submittedName>
</protein>
<gene>
    <name evidence="1" type="ORF">Pint_22930</name>
</gene>
<keyword evidence="2" id="KW-1185">Reference proteome</keyword>
<accession>A0ACC0YK38</accession>
<comment type="caution">
    <text evidence="1">The sequence shown here is derived from an EMBL/GenBank/DDBJ whole genome shotgun (WGS) entry which is preliminary data.</text>
</comment>
<evidence type="ECO:0000313" key="1">
    <source>
        <dbReference type="EMBL" id="KAJ0037779.1"/>
    </source>
</evidence>
<dbReference type="Proteomes" id="UP001163603">
    <property type="component" value="Chromosome 6"/>
</dbReference>
<dbReference type="EMBL" id="CM047741">
    <property type="protein sequence ID" value="KAJ0037779.1"/>
    <property type="molecule type" value="Genomic_DNA"/>
</dbReference>
<evidence type="ECO:0000313" key="2">
    <source>
        <dbReference type="Proteomes" id="UP001163603"/>
    </source>
</evidence>
<organism evidence="1 2">
    <name type="scientific">Pistacia integerrima</name>
    <dbReference type="NCBI Taxonomy" id="434235"/>
    <lineage>
        <taxon>Eukaryota</taxon>
        <taxon>Viridiplantae</taxon>
        <taxon>Streptophyta</taxon>
        <taxon>Embryophyta</taxon>
        <taxon>Tracheophyta</taxon>
        <taxon>Spermatophyta</taxon>
        <taxon>Magnoliopsida</taxon>
        <taxon>eudicotyledons</taxon>
        <taxon>Gunneridae</taxon>
        <taxon>Pentapetalae</taxon>
        <taxon>rosids</taxon>
        <taxon>malvids</taxon>
        <taxon>Sapindales</taxon>
        <taxon>Anacardiaceae</taxon>
        <taxon>Pistacia</taxon>
    </lineage>
</organism>